<dbReference type="SUPFAM" id="SSF48371">
    <property type="entry name" value="ARM repeat"/>
    <property type="match status" value="1"/>
</dbReference>
<keyword evidence="7" id="KW-1185">Reference proteome</keyword>
<dbReference type="PANTHER" id="PTHR23316">
    <property type="entry name" value="IMPORTIN ALPHA"/>
    <property type="match status" value="1"/>
</dbReference>
<evidence type="ECO:0000313" key="6">
    <source>
        <dbReference type="EMBL" id="KAK9813842.1"/>
    </source>
</evidence>
<reference evidence="6 7" key="1">
    <citation type="journal article" date="2024" name="Nat. Commun.">
        <title>Phylogenomics reveals the evolutionary origins of lichenization in chlorophyte algae.</title>
        <authorList>
            <person name="Puginier C."/>
            <person name="Libourel C."/>
            <person name="Otte J."/>
            <person name="Skaloud P."/>
            <person name="Haon M."/>
            <person name="Grisel S."/>
            <person name="Petersen M."/>
            <person name="Berrin J.G."/>
            <person name="Delaux P.M."/>
            <person name="Dal Grande F."/>
            <person name="Keller J."/>
        </authorList>
    </citation>
    <scope>NUCLEOTIDE SEQUENCE [LARGE SCALE GENOMIC DNA]</scope>
    <source>
        <strain evidence="6 7">SAG 2036</strain>
    </source>
</reference>
<dbReference type="Pfam" id="PF00514">
    <property type="entry name" value="Arm"/>
    <property type="match status" value="1"/>
</dbReference>
<gene>
    <name evidence="6" type="ORF">WJX73_001434</name>
</gene>
<dbReference type="InterPro" id="IPR000225">
    <property type="entry name" value="Armadillo"/>
</dbReference>
<dbReference type="EMBL" id="JALJOQ010000002">
    <property type="protein sequence ID" value="KAK9813842.1"/>
    <property type="molecule type" value="Genomic_DNA"/>
</dbReference>
<feature type="repeat" description="ARM" evidence="4">
    <location>
        <begin position="136"/>
        <end position="180"/>
    </location>
</feature>
<feature type="compositionally biased region" description="Basic and acidic residues" evidence="5">
    <location>
        <begin position="27"/>
        <end position="41"/>
    </location>
</feature>
<protein>
    <recommendedName>
        <fullName evidence="8">Importin subunit alpha</fullName>
    </recommendedName>
</protein>
<evidence type="ECO:0000256" key="5">
    <source>
        <dbReference type="SAM" id="MobiDB-lite"/>
    </source>
</evidence>
<keyword evidence="3" id="KW-0653">Protein transport</keyword>
<evidence type="ECO:0000256" key="2">
    <source>
        <dbReference type="ARBA" id="ARBA00022448"/>
    </source>
</evidence>
<evidence type="ECO:0000313" key="7">
    <source>
        <dbReference type="Proteomes" id="UP001465755"/>
    </source>
</evidence>
<comment type="similarity">
    <text evidence="1">Belongs to the importin alpha family.</text>
</comment>
<dbReference type="Proteomes" id="UP001465755">
    <property type="component" value="Unassembled WGS sequence"/>
</dbReference>
<dbReference type="InterPro" id="IPR011989">
    <property type="entry name" value="ARM-like"/>
</dbReference>
<evidence type="ECO:0000256" key="3">
    <source>
        <dbReference type="ARBA" id="ARBA00022927"/>
    </source>
</evidence>
<keyword evidence="2" id="KW-0813">Transport</keyword>
<evidence type="ECO:0000256" key="4">
    <source>
        <dbReference type="PROSITE-ProRule" id="PRU00259"/>
    </source>
</evidence>
<dbReference type="PROSITE" id="PS50176">
    <property type="entry name" value="ARM_REPEAT"/>
    <property type="match status" value="1"/>
</dbReference>
<evidence type="ECO:0000256" key="1">
    <source>
        <dbReference type="ARBA" id="ARBA00010394"/>
    </source>
</evidence>
<dbReference type="SMART" id="SM00185">
    <property type="entry name" value="ARM"/>
    <property type="match status" value="3"/>
</dbReference>
<dbReference type="AlphaFoldDB" id="A0AAW1PYL5"/>
<dbReference type="Gene3D" id="1.25.10.10">
    <property type="entry name" value="Leucine-rich Repeat Variant"/>
    <property type="match status" value="1"/>
</dbReference>
<dbReference type="GO" id="GO:0015031">
    <property type="term" value="P:protein transport"/>
    <property type="evidence" value="ECO:0007669"/>
    <property type="project" value="UniProtKB-KW"/>
</dbReference>
<name>A0AAW1PYL5_9CHLO</name>
<proteinExistence type="inferred from homology"/>
<feature type="region of interest" description="Disordered" evidence="5">
    <location>
        <begin position="1"/>
        <end position="71"/>
    </location>
</feature>
<accession>A0AAW1PYL5</accession>
<organism evidence="6 7">
    <name type="scientific">Symbiochloris irregularis</name>
    <dbReference type="NCBI Taxonomy" id="706552"/>
    <lineage>
        <taxon>Eukaryota</taxon>
        <taxon>Viridiplantae</taxon>
        <taxon>Chlorophyta</taxon>
        <taxon>core chlorophytes</taxon>
        <taxon>Trebouxiophyceae</taxon>
        <taxon>Trebouxiales</taxon>
        <taxon>Trebouxiaceae</taxon>
        <taxon>Symbiochloris</taxon>
    </lineage>
</organism>
<sequence>MSSGSGPNRADLRAKSNIHARAAAQQRKKESSEIAKLRRDTLLAAKRVKRTSGNDQISPVPGTSHLLETSPPSADELQAISDRLLQSTAAASPERASHLKALRILICRGDPLLVPNLQLADDQERHSVCWHLQQLQVVPALIQALNPKSHDHDCILEAAWCLTNMAAAEHEVAQAVMGAAPLFIALLGGGWGAPIAGLCAWALGNLAGDCKEFSATLVANGAVLPLLSVVLKGRQPSESPAADLDAAETAVWALSSLAKHSSKAVAELLAAPGSLTGMGRLLQQASEGLHPGPSLSIELAWLLTALLRSVDAVSTAVVGVLQPLLTLLQAAAIAEEPSPQQRAFLIPGIRCLGAVAALGTLQQEAAWVVSSLACHYSRHSSRAWQGSEALAALASVLSHGPLLGRRWAATALLNISASGPQGLEAVVGHPAAATGLISLLSSRQLAWAVRMGMQFMELMLRLLPAGADMLTQLGAWDALQVHQFRSEQQLAGMASCLLKQRC</sequence>
<comment type="caution">
    <text evidence="6">The sequence shown here is derived from an EMBL/GenBank/DDBJ whole genome shotgun (WGS) entry which is preliminary data.</text>
</comment>
<evidence type="ECO:0008006" key="8">
    <source>
        <dbReference type="Google" id="ProtNLM"/>
    </source>
</evidence>
<dbReference type="InterPro" id="IPR016024">
    <property type="entry name" value="ARM-type_fold"/>
</dbReference>